<dbReference type="EMBL" id="JPMX01000002">
    <property type="protein sequence ID" value="KGH48671.1"/>
    <property type="molecule type" value="Genomic_DNA"/>
</dbReference>
<protein>
    <submittedName>
        <fullName evidence="2">Uncharacterized protein</fullName>
    </submittedName>
</protein>
<feature type="transmembrane region" description="Helical" evidence="1">
    <location>
        <begin position="56"/>
        <end position="73"/>
    </location>
</feature>
<comment type="caution">
    <text evidence="2">The sequence shown here is derived from an EMBL/GenBank/DDBJ whole genome shotgun (WGS) entry which is preliminary data.</text>
</comment>
<feature type="transmembrane region" description="Helical" evidence="1">
    <location>
        <begin position="32"/>
        <end position="49"/>
    </location>
</feature>
<name>A0A098YFV6_9ACTN</name>
<evidence type="ECO:0000313" key="3">
    <source>
        <dbReference type="Proteomes" id="UP000029713"/>
    </source>
</evidence>
<keyword evidence="1" id="KW-1133">Transmembrane helix</keyword>
<gene>
    <name evidence="2" type="ORF">IN07_00650</name>
</gene>
<keyword evidence="1" id="KW-0812">Transmembrane</keyword>
<dbReference type="RefSeq" id="WP_036332539.1">
    <property type="nucleotide sequence ID" value="NZ_JPMX01000002.1"/>
</dbReference>
<dbReference type="Proteomes" id="UP000029713">
    <property type="component" value="Unassembled WGS sequence"/>
</dbReference>
<accession>A0A098YFV6</accession>
<sequence>MTRGRGWFLGAGVLALASLGLPWAGQLSGAGHPARVAVLAALALAVVGLRRRQDQWLTAALAAAGVGLLLGGVDASSGRVALAAAATCLVLGCRAAGHRLVPSRWAGGTAG</sequence>
<proteinExistence type="predicted"/>
<keyword evidence="1" id="KW-0472">Membrane</keyword>
<dbReference type="AlphaFoldDB" id="A0A098YFV6"/>
<dbReference type="STRING" id="1522368.IN07_00650"/>
<organism evidence="2 3">
    <name type="scientific">Modestobacter caceresii</name>
    <dbReference type="NCBI Taxonomy" id="1522368"/>
    <lineage>
        <taxon>Bacteria</taxon>
        <taxon>Bacillati</taxon>
        <taxon>Actinomycetota</taxon>
        <taxon>Actinomycetes</taxon>
        <taxon>Geodermatophilales</taxon>
        <taxon>Geodermatophilaceae</taxon>
        <taxon>Modestobacter</taxon>
    </lineage>
</organism>
<evidence type="ECO:0000256" key="1">
    <source>
        <dbReference type="SAM" id="Phobius"/>
    </source>
</evidence>
<evidence type="ECO:0000313" key="2">
    <source>
        <dbReference type="EMBL" id="KGH48671.1"/>
    </source>
</evidence>
<keyword evidence="3" id="KW-1185">Reference proteome</keyword>
<reference evidence="2 3" key="1">
    <citation type="submission" date="2014-07" db="EMBL/GenBank/DDBJ databases">
        <title>Biosystematic studies on Modestobacter strains isolated from extreme hyper-arid desert soil and from historic building.</title>
        <authorList>
            <person name="Bukarasam K."/>
            <person name="Bull A."/>
            <person name="Girard G."/>
            <person name="van Wezel G."/>
            <person name="Goodfellow M."/>
        </authorList>
    </citation>
    <scope>NUCLEOTIDE SEQUENCE [LARGE SCALE GENOMIC DNA]</scope>
    <source>
        <strain evidence="2 3">KNN45-2b</strain>
    </source>
</reference>